<keyword evidence="3 7" id="KW-0489">Methyltransferase</keyword>
<dbReference type="GO" id="GO:0006364">
    <property type="term" value="P:rRNA processing"/>
    <property type="evidence" value="ECO:0007669"/>
    <property type="project" value="UniProtKB-KW"/>
</dbReference>
<evidence type="ECO:0000259" key="6">
    <source>
        <dbReference type="Pfam" id="PF05175"/>
    </source>
</evidence>
<dbReference type="EMBL" id="AONQ01000012">
    <property type="protein sequence ID" value="EME70826.1"/>
    <property type="molecule type" value="Genomic_DNA"/>
</dbReference>
<dbReference type="Proteomes" id="UP000011744">
    <property type="component" value="Unassembled WGS sequence"/>
</dbReference>
<accession>M2YCV5</accession>
<dbReference type="GO" id="GO:0008170">
    <property type="term" value="F:N-methyltransferase activity"/>
    <property type="evidence" value="ECO:0007669"/>
    <property type="project" value="UniProtKB-ARBA"/>
</dbReference>
<sequence length="341" mass="37373">MNDSKIIDALLLPFERDLLPLPGRAFLMRAEPHESLRGEWRKRLVCEQGFKPVFDRLAEAGFDTVPRLEGRFAAGLVLLTKHKAENRANMARAWDLLEPGGVLVCCGANALGAASHEREAERVFGLGGSLAKHQARCFWMVRDAGAAPAECAGWLSAAAPGPVEGCDLVARAGCFSADHVDRGSRLLMECLPDGLAGRGADLGAGWGYLSAGILRRYPEVTGIDLFEAEALALEDARANLAGEMRADFHWADVGAGLPKCEPYDWIVSNPPFHEGRKADPAIGQGFITAAWKAIRRRGKFLLVANRSLPYEAELRRRFREVTLLREAEGFKVYLASNRHDK</sequence>
<keyword evidence="5" id="KW-0949">S-adenosyl-L-methionine</keyword>
<keyword evidence="8" id="KW-1185">Reference proteome</keyword>
<name>M2YCV5_9PROT</name>
<evidence type="ECO:0000256" key="4">
    <source>
        <dbReference type="ARBA" id="ARBA00022679"/>
    </source>
</evidence>
<evidence type="ECO:0000256" key="2">
    <source>
        <dbReference type="ARBA" id="ARBA00022552"/>
    </source>
</evidence>
<evidence type="ECO:0000256" key="1">
    <source>
        <dbReference type="ARBA" id="ARBA00022490"/>
    </source>
</evidence>
<evidence type="ECO:0000313" key="8">
    <source>
        <dbReference type="Proteomes" id="UP000011744"/>
    </source>
</evidence>
<keyword evidence="4" id="KW-0808">Transferase</keyword>
<proteinExistence type="predicted"/>
<dbReference type="PANTHER" id="PTHR47816:SF4">
    <property type="entry name" value="RIBOSOMAL RNA SMALL SUBUNIT METHYLTRANSFERASE C"/>
    <property type="match status" value="1"/>
</dbReference>
<dbReference type="GO" id="GO:0008757">
    <property type="term" value="F:S-adenosylmethionine-dependent methyltransferase activity"/>
    <property type="evidence" value="ECO:0007669"/>
    <property type="project" value="InterPro"/>
</dbReference>
<dbReference type="eggNOG" id="COG2813">
    <property type="taxonomic scope" value="Bacteria"/>
</dbReference>
<dbReference type="Pfam" id="PF05175">
    <property type="entry name" value="MTS"/>
    <property type="match status" value="1"/>
</dbReference>
<dbReference type="InterPro" id="IPR007848">
    <property type="entry name" value="Small_mtfrase_dom"/>
</dbReference>
<dbReference type="InterPro" id="IPR029063">
    <property type="entry name" value="SAM-dependent_MTases_sf"/>
</dbReference>
<dbReference type="Gene3D" id="3.40.50.150">
    <property type="entry name" value="Vaccinia Virus protein VP39"/>
    <property type="match status" value="1"/>
</dbReference>
<keyword evidence="2" id="KW-0698">rRNA processing</keyword>
<dbReference type="PATRIC" id="fig|1244869.3.peg.1272"/>
<dbReference type="InterPro" id="IPR046977">
    <property type="entry name" value="RsmC/RlmG"/>
</dbReference>
<organism evidence="7 8">
    <name type="scientific">Paramagnetospirillum caucaseum</name>
    <dbReference type="NCBI Taxonomy" id="1244869"/>
    <lineage>
        <taxon>Bacteria</taxon>
        <taxon>Pseudomonadati</taxon>
        <taxon>Pseudomonadota</taxon>
        <taxon>Alphaproteobacteria</taxon>
        <taxon>Rhodospirillales</taxon>
        <taxon>Magnetospirillaceae</taxon>
        <taxon>Paramagnetospirillum</taxon>
    </lineage>
</organism>
<dbReference type="CDD" id="cd02440">
    <property type="entry name" value="AdoMet_MTases"/>
    <property type="match status" value="1"/>
</dbReference>
<comment type="caution">
    <text evidence="7">The sequence shown here is derived from an EMBL/GenBank/DDBJ whole genome shotgun (WGS) entry which is preliminary data.</text>
</comment>
<dbReference type="RefSeq" id="WP_008615546.1">
    <property type="nucleotide sequence ID" value="NZ_AONQ01000012.1"/>
</dbReference>
<dbReference type="STRING" id="1244869.H261_06329"/>
<feature type="domain" description="Methyltransferase small" evidence="6">
    <location>
        <begin position="167"/>
        <end position="333"/>
    </location>
</feature>
<dbReference type="PANTHER" id="PTHR47816">
    <property type="entry name" value="RIBOSOMAL RNA SMALL SUBUNIT METHYLTRANSFERASE C"/>
    <property type="match status" value="1"/>
</dbReference>
<dbReference type="GO" id="GO:0003676">
    <property type="term" value="F:nucleic acid binding"/>
    <property type="evidence" value="ECO:0007669"/>
    <property type="project" value="InterPro"/>
</dbReference>
<dbReference type="GO" id="GO:0032259">
    <property type="term" value="P:methylation"/>
    <property type="evidence" value="ECO:0007669"/>
    <property type="project" value="UniProtKB-KW"/>
</dbReference>
<evidence type="ECO:0000313" key="7">
    <source>
        <dbReference type="EMBL" id="EME70826.1"/>
    </source>
</evidence>
<keyword evidence="1" id="KW-0963">Cytoplasm</keyword>
<reference evidence="7 8" key="1">
    <citation type="journal article" date="2014" name="Genome Announc.">
        <title>Draft Genome Sequence of Magnetospirillum sp. Strain SO-1, a Freshwater Magnetotactic Bacterium Isolated from the Ol'khovka River, Russia.</title>
        <authorList>
            <person name="Grouzdev D.S."/>
            <person name="Dziuba M.V."/>
            <person name="Sukhacheva M.S."/>
            <person name="Mardanov A.V."/>
            <person name="Beletskiy A.V."/>
            <person name="Kuznetsov B.B."/>
            <person name="Skryabin K.G."/>
        </authorList>
    </citation>
    <scope>NUCLEOTIDE SEQUENCE [LARGE SCALE GENOMIC DNA]</scope>
    <source>
        <strain evidence="7 8">SO-1</strain>
    </source>
</reference>
<dbReference type="PROSITE" id="PS00092">
    <property type="entry name" value="N6_MTASE"/>
    <property type="match status" value="1"/>
</dbReference>
<gene>
    <name evidence="7" type="ORF">H261_06329</name>
</gene>
<dbReference type="SUPFAM" id="SSF53335">
    <property type="entry name" value="S-adenosyl-L-methionine-dependent methyltransferases"/>
    <property type="match status" value="1"/>
</dbReference>
<evidence type="ECO:0000256" key="5">
    <source>
        <dbReference type="ARBA" id="ARBA00022691"/>
    </source>
</evidence>
<evidence type="ECO:0000256" key="3">
    <source>
        <dbReference type="ARBA" id="ARBA00022603"/>
    </source>
</evidence>
<protein>
    <submittedName>
        <fullName evidence="7">16S RNA G1207 methylase RsmC</fullName>
    </submittedName>
</protein>
<dbReference type="InterPro" id="IPR002052">
    <property type="entry name" value="DNA_methylase_N6_adenine_CS"/>
</dbReference>
<dbReference type="AlphaFoldDB" id="M2YCV5"/>